<proteinExistence type="predicted"/>
<dbReference type="InterPro" id="IPR021250">
    <property type="entry name" value="DUF2789"/>
</dbReference>
<dbReference type="RefSeq" id="WP_091813090.1">
    <property type="nucleotide sequence ID" value="NZ_FOCW01000001.1"/>
</dbReference>
<dbReference type="AlphaFoldDB" id="A0A1H8DI15"/>
<dbReference type="Gene3D" id="1.10.10.1130">
    <property type="entry name" value="Uncharacterised protein PF10982, DUF2789"/>
    <property type="match status" value="1"/>
</dbReference>
<sequence>MYTSGYDMPALFKQLGLDNDQASIDAFIRQHNPLPDGVRIHQAAFWNESQARFLCEEIARDAAWTTVVDELSERLRCCMPADPCASV</sequence>
<evidence type="ECO:0000313" key="2">
    <source>
        <dbReference type="Proteomes" id="UP000199531"/>
    </source>
</evidence>
<organism evidence="1 2">
    <name type="scientific">Brachymonas denitrificans DSM 15123</name>
    <dbReference type="NCBI Taxonomy" id="1121117"/>
    <lineage>
        <taxon>Bacteria</taxon>
        <taxon>Pseudomonadati</taxon>
        <taxon>Pseudomonadota</taxon>
        <taxon>Betaproteobacteria</taxon>
        <taxon>Burkholderiales</taxon>
        <taxon>Comamonadaceae</taxon>
        <taxon>Brachymonas</taxon>
    </lineage>
</organism>
<accession>A0A1H8DI15</accession>
<dbReference type="STRING" id="1121117.SAMN02745977_00331"/>
<reference evidence="1 2" key="1">
    <citation type="submission" date="2016-10" db="EMBL/GenBank/DDBJ databases">
        <authorList>
            <person name="de Groot N.N."/>
        </authorList>
    </citation>
    <scope>NUCLEOTIDE SEQUENCE [LARGE SCALE GENOMIC DNA]</scope>
    <source>
        <strain evidence="1 2">DSM 15123</strain>
    </source>
</reference>
<gene>
    <name evidence="1" type="ORF">SAMN02745977_00331</name>
</gene>
<protein>
    <recommendedName>
        <fullName evidence="3">DUF2789 domain-containing protein</fullName>
    </recommendedName>
</protein>
<keyword evidence="2" id="KW-1185">Reference proteome</keyword>
<evidence type="ECO:0000313" key="1">
    <source>
        <dbReference type="EMBL" id="SEN06961.1"/>
    </source>
</evidence>
<dbReference type="Proteomes" id="UP000199531">
    <property type="component" value="Unassembled WGS sequence"/>
</dbReference>
<dbReference type="EMBL" id="FOCW01000001">
    <property type="protein sequence ID" value="SEN06961.1"/>
    <property type="molecule type" value="Genomic_DNA"/>
</dbReference>
<dbReference type="OrthoDB" id="5828847at2"/>
<evidence type="ECO:0008006" key="3">
    <source>
        <dbReference type="Google" id="ProtNLM"/>
    </source>
</evidence>
<name>A0A1H8DI15_9BURK</name>
<dbReference type="Pfam" id="PF10982">
    <property type="entry name" value="DUF2789"/>
    <property type="match status" value="1"/>
</dbReference>
<dbReference type="InterPro" id="IPR038086">
    <property type="entry name" value="DUF2789_sf"/>
</dbReference>